<proteinExistence type="predicted"/>
<dbReference type="HOGENOM" id="CLU_126147_0_0_1"/>
<keyword evidence="3" id="KW-1185">Reference proteome</keyword>
<accession>R0KDD8</accession>
<dbReference type="AlphaFoldDB" id="R0KDD8"/>
<dbReference type="GeneID" id="19404503"/>
<dbReference type="Proteomes" id="UP000016935">
    <property type="component" value="Unassembled WGS sequence"/>
</dbReference>
<sequence length="142" mass="15505">MKAFASLTALSLIGTCLAIPCVTQVSYYTPQHPYPDEREPFLVCWDTQTKTCKATMKSLLAKPGANIINTCSNVDGVIKWHVGTGWTVFGVDLESFDMQVDVSTTDCTVNAYHSIFVKYFGLPLAVLRTDDKPAAVSSACPF</sequence>
<dbReference type="EMBL" id="KB908604">
    <property type="protein sequence ID" value="EOA86157.1"/>
    <property type="molecule type" value="Genomic_DNA"/>
</dbReference>
<reference evidence="2 3" key="2">
    <citation type="journal article" date="2013" name="PLoS Genet.">
        <title>Comparative genome structure, secondary metabolite, and effector coding capacity across Cochliobolus pathogens.</title>
        <authorList>
            <person name="Condon B.J."/>
            <person name="Leng Y."/>
            <person name="Wu D."/>
            <person name="Bushley K.E."/>
            <person name="Ohm R.A."/>
            <person name="Otillar R."/>
            <person name="Martin J."/>
            <person name="Schackwitz W."/>
            <person name="Grimwood J."/>
            <person name="MohdZainudin N."/>
            <person name="Xue C."/>
            <person name="Wang R."/>
            <person name="Manning V.A."/>
            <person name="Dhillon B."/>
            <person name="Tu Z.J."/>
            <person name="Steffenson B.J."/>
            <person name="Salamov A."/>
            <person name="Sun H."/>
            <person name="Lowry S."/>
            <person name="LaButti K."/>
            <person name="Han J."/>
            <person name="Copeland A."/>
            <person name="Lindquist E."/>
            <person name="Barry K."/>
            <person name="Schmutz J."/>
            <person name="Baker S.E."/>
            <person name="Ciuffetti L.M."/>
            <person name="Grigoriev I.V."/>
            <person name="Zhong S."/>
            <person name="Turgeon B.G."/>
        </authorList>
    </citation>
    <scope>NUCLEOTIDE SEQUENCE [LARGE SCALE GENOMIC DNA]</scope>
    <source>
        <strain evidence="3">28A</strain>
    </source>
</reference>
<dbReference type="OrthoDB" id="3694355at2759"/>
<feature type="signal peptide" evidence="1">
    <location>
        <begin position="1"/>
        <end position="18"/>
    </location>
</feature>
<feature type="chain" id="PRO_5004343945" evidence="1">
    <location>
        <begin position="19"/>
        <end position="142"/>
    </location>
</feature>
<evidence type="ECO:0000256" key="1">
    <source>
        <dbReference type="SAM" id="SignalP"/>
    </source>
</evidence>
<dbReference type="RefSeq" id="XP_008026104.1">
    <property type="nucleotide sequence ID" value="XM_008027913.1"/>
</dbReference>
<evidence type="ECO:0000313" key="2">
    <source>
        <dbReference type="EMBL" id="EOA86157.1"/>
    </source>
</evidence>
<reference evidence="2 3" key="1">
    <citation type="journal article" date="2012" name="PLoS Pathog.">
        <title>Diverse lifestyles and strategies of plant pathogenesis encoded in the genomes of eighteen Dothideomycetes fungi.</title>
        <authorList>
            <person name="Ohm R.A."/>
            <person name="Feau N."/>
            <person name="Henrissat B."/>
            <person name="Schoch C.L."/>
            <person name="Horwitz B.A."/>
            <person name="Barry K.W."/>
            <person name="Condon B.J."/>
            <person name="Copeland A.C."/>
            <person name="Dhillon B."/>
            <person name="Glaser F."/>
            <person name="Hesse C.N."/>
            <person name="Kosti I."/>
            <person name="LaButti K."/>
            <person name="Lindquist E.A."/>
            <person name="Lucas S."/>
            <person name="Salamov A.A."/>
            <person name="Bradshaw R.E."/>
            <person name="Ciuffetti L."/>
            <person name="Hamelin R.C."/>
            <person name="Kema G.H.J."/>
            <person name="Lawrence C."/>
            <person name="Scott J.A."/>
            <person name="Spatafora J.W."/>
            <person name="Turgeon B.G."/>
            <person name="de Wit P.J.G.M."/>
            <person name="Zhong S."/>
            <person name="Goodwin S.B."/>
            <person name="Grigoriev I.V."/>
        </authorList>
    </citation>
    <scope>NUCLEOTIDE SEQUENCE [LARGE SCALE GENOMIC DNA]</scope>
    <source>
        <strain evidence="3">28A</strain>
    </source>
</reference>
<evidence type="ECO:0000313" key="3">
    <source>
        <dbReference type="Proteomes" id="UP000016935"/>
    </source>
</evidence>
<organism evidence="2 3">
    <name type="scientific">Exserohilum turcicum (strain 28A)</name>
    <name type="common">Northern leaf blight fungus</name>
    <name type="synonym">Setosphaeria turcica</name>
    <dbReference type="NCBI Taxonomy" id="671987"/>
    <lineage>
        <taxon>Eukaryota</taxon>
        <taxon>Fungi</taxon>
        <taxon>Dikarya</taxon>
        <taxon>Ascomycota</taxon>
        <taxon>Pezizomycotina</taxon>
        <taxon>Dothideomycetes</taxon>
        <taxon>Pleosporomycetidae</taxon>
        <taxon>Pleosporales</taxon>
        <taxon>Pleosporineae</taxon>
        <taxon>Pleosporaceae</taxon>
        <taxon>Exserohilum</taxon>
    </lineage>
</organism>
<gene>
    <name evidence="2" type="ORF">SETTUDRAFT_39654</name>
</gene>
<keyword evidence="1" id="KW-0732">Signal</keyword>
<protein>
    <submittedName>
        <fullName evidence="2">Uncharacterized protein</fullName>
    </submittedName>
</protein>
<name>R0KDD8_EXST2</name>